<dbReference type="InterPro" id="IPR009003">
    <property type="entry name" value="Peptidase_S1_PA"/>
</dbReference>
<evidence type="ECO:0000259" key="5">
    <source>
        <dbReference type="PROSITE" id="PS50240"/>
    </source>
</evidence>
<dbReference type="PROSITE" id="PS50240">
    <property type="entry name" value="TRYPSIN_DOM"/>
    <property type="match status" value="1"/>
</dbReference>
<dbReference type="InterPro" id="IPR018114">
    <property type="entry name" value="TRYPSIN_HIS"/>
</dbReference>
<keyword evidence="1" id="KW-0645">Protease</keyword>
<dbReference type="OrthoDB" id="6510574at2759"/>
<dbReference type="CDD" id="cd00190">
    <property type="entry name" value="Tryp_SPc"/>
    <property type="match status" value="1"/>
</dbReference>
<proteinExistence type="predicted"/>
<dbReference type="SMART" id="SM00020">
    <property type="entry name" value="Tryp_SPc"/>
    <property type="match status" value="1"/>
</dbReference>
<protein>
    <submittedName>
        <fullName evidence="6">Trypsin-1-like protein</fullName>
    </submittedName>
</protein>
<organism evidence="6 7">
    <name type="scientific">Dinothrombium tinctorium</name>
    <dbReference type="NCBI Taxonomy" id="1965070"/>
    <lineage>
        <taxon>Eukaryota</taxon>
        <taxon>Metazoa</taxon>
        <taxon>Ecdysozoa</taxon>
        <taxon>Arthropoda</taxon>
        <taxon>Chelicerata</taxon>
        <taxon>Arachnida</taxon>
        <taxon>Acari</taxon>
        <taxon>Acariformes</taxon>
        <taxon>Trombidiformes</taxon>
        <taxon>Prostigmata</taxon>
        <taxon>Anystina</taxon>
        <taxon>Parasitengona</taxon>
        <taxon>Trombidioidea</taxon>
        <taxon>Trombidiidae</taxon>
        <taxon>Dinothrombium</taxon>
    </lineage>
</organism>
<dbReference type="STRING" id="1965070.A0A443RDR7"/>
<dbReference type="FunFam" id="2.40.10.10:FF:000060">
    <property type="entry name" value="Acrosin"/>
    <property type="match status" value="1"/>
</dbReference>
<dbReference type="GO" id="GO:0004252">
    <property type="term" value="F:serine-type endopeptidase activity"/>
    <property type="evidence" value="ECO:0007669"/>
    <property type="project" value="InterPro"/>
</dbReference>
<dbReference type="PANTHER" id="PTHR24252">
    <property type="entry name" value="ACROSIN-RELATED"/>
    <property type="match status" value="1"/>
</dbReference>
<dbReference type="Proteomes" id="UP000285301">
    <property type="component" value="Unassembled WGS sequence"/>
</dbReference>
<evidence type="ECO:0000256" key="1">
    <source>
        <dbReference type="ARBA" id="ARBA00022670"/>
    </source>
</evidence>
<dbReference type="InterPro" id="IPR001254">
    <property type="entry name" value="Trypsin_dom"/>
</dbReference>
<reference evidence="6 7" key="1">
    <citation type="journal article" date="2018" name="Gigascience">
        <title>Genomes of trombidid mites reveal novel predicted allergens and laterally-transferred genes associated with secondary metabolism.</title>
        <authorList>
            <person name="Dong X."/>
            <person name="Chaisiri K."/>
            <person name="Xia D."/>
            <person name="Armstrong S.D."/>
            <person name="Fang Y."/>
            <person name="Donnelly M.J."/>
            <person name="Kadowaki T."/>
            <person name="McGarry J.W."/>
            <person name="Darby A.C."/>
            <person name="Makepeace B.L."/>
        </authorList>
    </citation>
    <scope>NUCLEOTIDE SEQUENCE [LARGE SCALE GENOMIC DNA]</scope>
    <source>
        <strain evidence="6">UoL-WK</strain>
    </source>
</reference>
<dbReference type="PANTHER" id="PTHR24252:SF7">
    <property type="entry name" value="HYALIN"/>
    <property type="match status" value="1"/>
</dbReference>
<keyword evidence="2" id="KW-0378">Hydrolase</keyword>
<keyword evidence="4" id="KW-1015">Disulfide bond</keyword>
<dbReference type="PRINTS" id="PR00722">
    <property type="entry name" value="CHYMOTRYPSIN"/>
</dbReference>
<dbReference type="SUPFAM" id="SSF50494">
    <property type="entry name" value="Trypsin-like serine proteases"/>
    <property type="match status" value="1"/>
</dbReference>
<keyword evidence="7" id="KW-1185">Reference proteome</keyword>
<name>A0A443RDR7_9ACAR</name>
<keyword evidence="3" id="KW-0720">Serine protease</keyword>
<sequence>MRRIVGGRSAIIGDFPWQVSLQKDGVHFCGGAIISEKWVLTAAHCLKPIKNFKGITLLMGTTYNNNRDKIGIRHSIAEYLIHESFNPKYYLNDIGLIRVNPEIQLNKGDQSGAGAIMPVCLPMRNGVYHGKATLSGWGSLKWKGMMPTTLQALDVNVLDDSVCKENIPEAYDASRNLCAGFITGKKDACEISIAFILFK</sequence>
<dbReference type="Pfam" id="PF00089">
    <property type="entry name" value="Trypsin"/>
    <property type="match status" value="1"/>
</dbReference>
<dbReference type="InterPro" id="IPR043504">
    <property type="entry name" value="Peptidase_S1_PA_chymotrypsin"/>
</dbReference>
<accession>A0A443RDR7</accession>
<evidence type="ECO:0000256" key="4">
    <source>
        <dbReference type="ARBA" id="ARBA00023157"/>
    </source>
</evidence>
<gene>
    <name evidence="6" type="ORF">B4U79_06178</name>
</gene>
<evidence type="ECO:0000313" key="7">
    <source>
        <dbReference type="Proteomes" id="UP000285301"/>
    </source>
</evidence>
<feature type="domain" description="Peptidase S1" evidence="5">
    <location>
        <begin position="4"/>
        <end position="190"/>
    </location>
</feature>
<dbReference type="PROSITE" id="PS00134">
    <property type="entry name" value="TRYPSIN_HIS"/>
    <property type="match status" value="1"/>
</dbReference>
<dbReference type="InterPro" id="IPR001314">
    <property type="entry name" value="Peptidase_S1A"/>
</dbReference>
<evidence type="ECO:0000256" key="3">
    <source>
        <dbReference type="ARBA" id="ARBA00022825"/>
    </source>
</evidence>
<dbReference type="Gene3D" id="2.40.10.10">
    <property type="entry name" value="Trypsin-like serine proteases"/>
    <property type="match status" value="1"/>
</dbReference>
<comment type="caution">
    <text evidence="6">The sequence shown here is derived from an EMBL/GenBank/DDBJ whole genome shotgun (WGS) entry which is preliminary data.</text>
</comment>
<evidence type="ECO:0000256" key="2">
    <source>
        <dbReference type="ARBA" id="ARBA00022801"/>
    </source>
</evidence>
<dbReference type="AlphaFoldDB" id="A0A443RDR7"/>
<dbReference type="EMBL" id="NCKU01000997">
    <property type="protein sequence ID" value="RWS13419.1"/>
    <property type="molecule type" value="Genomic_DNA"/>
</dbReference>
<evidence type="ECO:0000313" key="6">
    <source>
        <dbReference type="EMBL" id="RWS13419.1"/>
    </source>
</evidence>
<dbReference type="GO" id="GO:0006508">
    <property type="term" value="P:proteolysis"/>
    <property type="evidence" value="ECO:0007669"/>
    <property type="project" value="UniProtKB-KW"/>
</dbReference>